<evidence type="ECO:0000313" key="21">
    <source>
        <dbReference type="EMBL" id="CBX30909.1"/>
    </source>
</evidence>
<evidence type="ECO:0000259" key="20">
    <source>
        <dbReference type="Pfam" id="PF08029"/>
    </source>
</evidence>
<comment type="pathway">
    <text evidence="4 18">Amino-acid biosynthesis; L-histidine biosynthesis; L-histidine from 5-phospho-alpha-D-ribose 1-diphosphate: step 1/9.</text>
</comment>
<comment type="subcellular location">
    <subcellularLocation>
        <location evidence="3 18">Cytoplasm</location>
    </subcellularLocation>
</comment>
<evidence type="ECO:0000259" key="19">
    <source>
        <dbReference type="Pfam" id="PF01634"/>
    </source>
</evidence>
<evidence type="ECO:0000256" key="9">
    <source>
        <dbReference type="ARBA" id="ARBA00022605"/>
    </source>
</evidence>
<evidence type="ECO:0000256" key="5">
    <source>
        <dbReference type="ARBA" id="ARBA00007955"/>
    </source>
</evidence>
<evidence type="ECO:0000256" key="12">
    <source>
        <dbReference type="ARBA" id="ARBA00022723"/>
    </source>
</evidence>
<dbReference type="GO" id="GO:0005737">
    <property type="term" value="C:cytoplasm"/>
    <property type="evidence" value="ECO:0007669"/>
    <property type="project" value="UniProtKB-SubCell"/>
</dbReference>
<keyword evidence="8 18" id="KW-0963">Cytoplasm</keyword>
<evidence type="ECO:0000256" key="11">
    <source>
        <dbReference type="ARBA" id="ARBA00022679"/>
    </source>
</evidence>
<dbReference type="UniPathway" id="UPA00031">
    <property type="reaction ID" value="UER00006"/>
</dbReference>
<reference evidence="21" key="1">
    <citation type="journal article" date="2011" name="Environ. Microbiol.">
        <title>Genomic insights into the metabolic potential of the polycyclic aromatic hydrocarbon degrading sulfate-reducing Deltaproteobacterium N47.</title>
        <authorList>
            <person name="Bergmann F."/>
            <person name="Selesi D."/>
            <person name="Weinmaier T."/>
            <person name="Tischler P."/>
            <person name="Rattei T."/>
            <person name="Meckenstock R.U."/>
        </authorList>
    </citation>
    <scope>NUCLEOTIDE SEQUENCE</scope>
</reference>
<dbReference type="SUPFAM" id="SSF54913">
    <property type="entry name" value="GlnB-like"/>
    <property type="match status" value="1"/>
</dbReference>
<evidence type="ECO:0000256" key="16">
    <source>
        <dbReference type="ARBA" id="ARBA00023102"/>
    </source>
</evidence>
<dbReference type="FunFam" id="3.40.190.10:FF:000258">
    <property type="entry name" value="ATP phosphoribosyltransferase"/>
    <property type="match status" value="1"/>
</dbReference>
<comment type="cofactor">
    <cofactor evidence="2 18">
        <name>Mg(2+)</name>
        <dbReference type="ChEBI" id="CHEBI:18420"/>
    </cofactor>
</comment>
<dbReference type="GO" id="GO:0000287">
    <property type="term" value="F:magnesium ion binding"/>
    <property type="evidence" value="ECO:0007669"/>
    <property type="project" value="UniProtKB-UniRule"/>
</dbReference>
<keyword evidence="15 18" id="KW-0460">Magnesium</keyword>
<evidence type="ECO:0000256" key="4">
    <source>
        <dbReference type="ARBA" id="ARBA00004667"/>
    </source>
</evidence>
<dbReference type="HAMAP" id="MF_00079">
    <property type="entry name" value="HisG_Long"/>
    <property type="match status" value="1"/>
</dbReference>
<sequence length="291" mass="32498">MNEKLKLGIPKGSLESATIALFKRSGWNINVNGRSYFPEINDDAIDCAICRAQEMSIYVENETLDAALTGKDWIAENSSDVHVITDLVYSKVSSRPAKWVIAVAYDSPVKNIEDLEGKKISTELVKYTKKYFKERNINVTVEFSWGATEAKIVSGLADAIVEVTETGSTIKAHGLRIIHEMMQTNTQLIANHKAWENKFKREKIEQIALLLKGALLAEKLVGLKMNVPKERLEKIVSLLPSLNAPTVSSLYQSTWFSVETVAHVNIIRDLIPELLKNGAEGIIEYPLNKVI</sequence>
<proteinExistence type="inferred from homology"/>
<protein>
    <recommendedName>
        <fullName evidence="7 18">ATP phosphoribosyltransferase</fullName>
        <shortName evidence="18">ATP-PRT</shortName>
        <shortName evidence="18">ATP-PRTase</shortName>
        <ecNumber evidence="6 18">2.4.2.17</ecNumber>
    </recommendedName>
</protein>
<evidence type="ECO:0000256" key="6">
    <source>
        <dbReference type="ARBA" id="ARBA00011946"/>
    </source>
</evidence>
<evidence type="ECO:0000256" key="13">
    <source>
        <dbReference type="ARBA" id="ARBA00022741"/>
    </source>
</evidence>
<evidence type="ECO:0000256" key="3">
    <source>
        <dbReference type="ARBA" id="ARBA00004496"/>
    </source>
</evidence>
<dbReference type="Gene3D" id="3.30.70.120">
    <property type="match status" value="1"/>
</dbReference>
<dbReference type="Gene3D" id="3.40.190.10">
    <property type="entry name" value="Periplasmic binding protein-like II"/>
    <property type="match status" value="2"/>
</dbReference>
<dbReference type="NCBIfam" id="TIGR00070">
    <property type="entry name" value="hisG"/>
    <property type="match status" value="1"/>
</dbReference>
<evidence type="ECO:0000256" key="17">
    <source>
        <dbReference type="ARBA" id="ARBA00024861"/>
    </source>
</evidence>
<dbReference type="PROSITE" id="PS01316">
    <property type="entry name" value="ATP_P_PHORIBOSYLTR"/>
    <property type="match status" value="1"/>
</dbReference>
<dbReference type="FunFam" id="3.30.70.120:FF:000002">
    <property type="entry name" value="ATP phosphoribosyltransferase"/>
    <property type="match status" value="1"/>
</dbReference>
<dbReference type="EMBL" id="FR695877">
    <property type="protein sequence ID" value="CBX30909.1"/>
    <property type="molecule type" value="Genomic_DNA"/>
</dbReference>
<evidence type="ECO:0000256" key="10">
    <source>
        <dbReference type="ARBA" id="ARBA00022676"/>
    </source>
</evidence>
<evidence type="ECO:0000256" key="18">
    <source>
        <dbReference type="HAMAP-Rule" id="MF_00079"/>
    </source>
</evidence>
<dbReference type="NCBIfam" id="TIGR03455">
    <property type="entry name" value="HisG_C-term"/>
    <property type="match status" value="1"/>
</dbReference>
<dbReference type="AlphaFoldDB" id="E1YLC6"/>
<comment type="function">
    <text evidence="17 18">Catalyzes the condensation of ATP and 5-phosphoribose 1-diphosphate to form N'-(5'-phosphoribosyl)-ATP (PR-ATP). Has a crucial role in the pathway because the rate of histidine biosynthesis seems to be controlled primarily by regulation of HisG enzymatic activity.</text>
</comment>
<dbReference type="SUPFAM" id="SSF53850">
    <property type="entry name" value="Periplasmic binding protein-like II"/>
    <property type="match status" value="1"/>
</dbReference>
<evidence type="ECO:0000256" key="8">
    <source>
        <dbReference type="ARBA" id="ARBA00022490"/>
    </source>
</evidence>
<dbReference type="Pfam" id="PF08029">
    <property type="entry name" value="HisG_C"/>
    <property type="match status" value="1"/>
</dbReference>
<name>E1YLC6_9BACT</name>
<keyword evidence="9 18" id="KW-0028">Amino-acid biosynthesis</keyword>
<comment type="catalytic activity">
    <reaction evidence="1 18">
        <text>1-(5-phospho-beta-D-ribosyl)-ATP + diphosphate = 5-phospho-alpha-D-ribose 1-diphosphate + ATP</text>
        <dbReference type="Rhea" id="RHEA:18473"/>
        <dbReference type="ChEBI" id="CHEBI:30616"/>
        <dbReference type="ChEBI" id="CHEBI:33019"/>
        <dbReference type="ChEBI" id="CHEBI:58017"/>
        <dbReference type="ChEBI" id="CHEBI:73183"/>
        <dbReference type="EC" id="2.4.2.17"/>
    </reaction>
</comment>
<dbReference type="GO" id="GO:0000105">
    <property type="term" value="P:L-histidine biosynthetic process"/>
    <property type="evidence" value="ECO:0007669"/>
    <property type="project" value="UniProtKB-UniRule"/>
</dbReference>
<feature type="domain" description="ATP phosphoribosyltransferase catalytic" evidence="19">
    <location>
        <begin position="51"/>
        <end position="212"/>
    </location>
</feature>
<dbReference type="InterPro" id="IPR020621">
    <property type="entry name" value="ATP-PRT_HisG_long"/>
</dbReference>
<keyword evidence="12 18" id="KW-0479">Metal-binding</keyword>
<gene>
    <name evidence="18" type="primary">hisG</name>
    <name evidence="21" type="ORF">N47_E44210</name>
</gene>
<dbReference type="EC" id="2.4.2.17" evidence="6 18"/>
<dbReference type="PANTHER" id="PTHR21403:SF10">
    <property type="entry name" value="ATP PHOSPHORIBOSYLTRANSFERASE"/>
    <property type="match status" value="1"/>
</dbReference>
<keyword evidence="14 18" id="KW-0067">ATP-binding</keyword>
<dbReference type="Pfam" id="PF01634">
    <property type="entry name" value="HisG"/>
    <property type="match status" value="1"/>
</dbReference>
<organism evidence="21">
    <name type="scientific">uncultured Desulfobacterium sp</name>
    <dbReference type="NCBI Taxonomy" id="201089"/>
    <lineage>
        <taxon>Bacteria</taxon>
        <taxon>Pseudomonadati</taxon>
        <taxon>Thermodesulfobacteriota</taxon>
        <taxon>Desulfobacteria</taxon>
        <taxon>Desulfobacterales</taxon>
        <taxon>Desulfobacteriaceae</taxon>
        <taxon>Desulfobacterium</taxon>
        <taxon>environmental samples</taxon>
    </lineage>
</organism>
<dbReference type="InterPro" id="IPR011322">
    <property type="entry name" value="N-reg_PII-like_a/b"/>
</dbReference>
<dbReference type="InterPro" id="IPR001348">
    <property type="entry name" value="ATP_PRibTrfase_HisG"/>
</dbReference>
<dbReference type="InterPro" id="IPR013115">
    <property type="entry name" value="HisG_C"/>
</dbReference>
<evidence type="ECO:0000256" key="15">
    <source>
        <dbReference type="ARBA" id="ARBA00022842"/>
    </source>
</evidence>
<dbReference type="PANTHER" id="PTHR21403">
    <property type="entry name" value="ATP PHOSPHORIBOSYLTRANSFERASE ATP-PRTASE"/>
    <property type="match status" value="1"/>
</dbReference>
<evidence type="ECO:0000256" key="2">
    <source>
        <dbReference type="ARBA" id="ARBA00001946"/>
    </source>
</evidence>
<keyword evidence="13 18" id="KW-0547">Nucleotide-binding</keyword>
<keyword evidence="10 18" id="KW-0328">Glycosyltransferase</keyword>
<comment type="similarity">
    <text evidence="5 18">Belongs to the ATP phosphoribosyltransferase family. Long subfamily.</text>
</comment>
<dbReference type="GO" id="GO:0005524">
    <property type="term" value="F:ATP binding"/>
    <property type="evidence" value="ECO:0007669"/>
    <property type="project" value="UniProtKB-KW"/>
</dbReference>
<dbReference type="InterPro" id="IPR013820">
    <property type="entry name" value="ATP_PRibTrfase_cat"/>
</dbReference>
<feature type="domain" description="Histidine biosynthesis HisG C-terminal" evidence="20">
    <location>
        <begin position="217"/>
        <end position="289"/>
    </location>
</feature>
<keyword evidence="11 18" id="KW-0808">Transferase</keyword>
<dbReference type="InterPro" id="IPR015867">
    <property type="entry name" value="N-reg_PII/ATP_PRibTrfase_C"/>
</dbReference>
<keyword evidence="16 18" id="KW-0368">Histidine biosynthesis</keyword>
<dbReference type="GO" id="GO:0003879">
    <property type="term" value="F:ATP phosphoribosyltransferase activity"/>
    <property type="evidence" value="ECO:0007669"/>
    <property type="project" value="UniProtKB-UniRule"/>
</dbReference>
<evidence type="ECO:0000256" key="14">
    <source>
        <dbReference type="ARBA" id="ARBA00022840"/>
    </source>
</evidence>
<evidence type="ECO:0000256" key="1">
    <source>
        <dbReference type="ARBA" id="ARBA00000915"/>
    </source>
</evidence>
<comment type="activity regulation">
    <text evidence="18">Feedback inhibited by histidine.</text>
</comment>
<accession>E1YLC6</accession>
<dbReference type="InterPro" id="IPR018198">
    <property type="entry name" value="ATP_PRibTrfase_CS"/>
</dbReference>
<evidence type="ECO:0000256" key="7">
    <source>
        <dbReference type="ARBA" id="ARBA00020998"/>
    </source>
</evidence>